<reference evidence="1" key="2">
    <citation type="submission" date="2025-03" db="EMBL/GenBank/DDBJ databases">
        <authorList>
            <consortium name="ELIXIR-Norway"/>
            <consortium name="Elixir Norway"/>
        </authorList>
    </citation>
    <scope>NUCLEOTIDE SEQUENCE</scope>
</reference>
<organism evidence="1 2">
    <name type="scientific">Rangifer tarandus platyrhynchus</name>
    <name type="common">Svalbard reindeer</name>
    <dbReference type="NCBI Taxonomy" id="3082113"/>
    <lineage>
        <taxon>Eukaryota</taxon>
        <taxon>Metazoa</taxon>
        <taxon>Chordata</taxon>
        <taxon>Craniata</taxon>
        <taxon>Vertebrata</taxon>
        <taxon>Euteleostomi</taxon>
        <taxon>Mammalia</taxon>
        <taxon>Eutheria</taxon>
        <taxon>Laurasiatheria</taxon>
        <taxon>Artiodactyla</taxon>
        <taxon>Ruminantia</taxon>
        <taxon>Pecora</taxon>
        <taxon>Cervidae</taxon>
        <taxon>Odocoileinae</taxon>
        <taxon>Rangifer</taxon>
    </lineage>
</organism>
<proteinExistence type="predicted"/>
<sequence>MVVAALSLMSGMNSCSCFMADSNSTSGSPESRKSSDKYLASDSLAKLLLSSFVGSDLCTFLEQAWGFSSCGLGFALSSIKVPSSESRGASSELLPGTEKSPDATVLSRDLRFLFLDFFLRPLES</sequence>
<accession>A0AC59YI82</accession>
<evidence type="ECO:0000313" key="1">
    <source>
        <dbReference type="EMBL" id="CAM9714614.1"/>
    </source>
</evidence>
<name>A0AC59YI82_RANTA</name>
<protein>
    <submittedName>
        <fullName evidence="1">Uncharacterized protein</fullName>
    </submittedName>
</protein>
<evidence type="ECO:0000313" key="2">
    <source>
        <dbReference type="Proteomes" id="UP001162501"/>
    </source>
</evidence>
<gene>
    <name evidence="1" type="ORF">MRATA1EN22A_LOCUS6413</name>
</gene>
<dbReference type="EMBL" id="OX596100">
    <property type="protein sequence ID" value="CAM9714614.1"/>
    <property type="molecule type" value="Genomic_DNA"/>
</dbReference>
<dbReference type="Proteomes" id="UP001162501">
    <property type="component" value="Chromosome 16"/>
</dbReference>
<reference evidence="1" key="1">
    <citation type="submission" date="2023-05" db="EMBL/GenBank/DDBJ databases">
        <authorList>
            <consortium name="ELIXIR-Norway"/>
        </authorList>
    </citation>
    <scope>NUCLEOTIDE SEQUENCE</scope>
</reference>